<accession>A0ABT1W6L7</accession>
<dbReference type="InterPro" id="IPR002347">
    <property type="entry name" value="SDR_fam"/>
</dbReference>
<sequence length="231" mass="24670">MLDPKSRVVMLSGASRGIGAAVCDRLLASGFLVSAGVRNPSALADRAGLFATRYDATVQGAAEDWVETTMTRFGRVEALVNVAGMLPNYTLHDADETQLDRALEINVKAPLRLIRAAMPHLKACGDGRIVNVSSLSGKRVANDDVGYAMSKFAVTALTHAARRDGWDSGVRATVVCPGFVATDMTSHVRTVPPEKMTQPEDLAVLIETVLLLPQTAVVAELLVNCRLETVI</sequence>
<keyword evidence="3" id="KW-1185">Reference proteome</keyword>
<dbReference type="RefSeq" id="WP_422863999.1">
    <property type="nucleotide sequence ID" value="NZ_JAMSKV010000006.1"/>
</dbReference>
<dbReference type="Proteomes" id="UP001524587">
    <property type="component" value="Unassembled WGS sequence"/>
</dbReference>
<dbReference type="Gene3D" id="3.40.50.720">
    <property type="entry name" value="NAD(P)-binding Rossmann-like Domain"/>
    <property type="match status" value="1"/>
</dbReference>
<comment type="similarity">
    <text evidence="1">Belongs to the short-chain dehydrogenases/reductases (SDR) family.</text>
</comment>
<dbReference type="PROSITE" id="PS00061">
    <property type="entry name" value="ADH_SHORT"/>
    <property type="match status" value="1"/>
</dbReference>
<proteinExistence type="inferred from homology"/>
<name>A0ABT1W6L7_9PROT</name>
<evidence type="ECO:0000313" key="3">
    <source>
        <dbReference type="Proteomes" id="UP001524587"/>
    </source>
</evidence>
<comment type="caution">
    <text evidence="2">The sequence shown here is derived from an EMBL/GenBank/DDBJ whole genome shotgun (WGS) entry which is preliminary data.</text>
</comment>
<dbReference type="PANTHER" id="PTHR43976">
    <property type="entry name" value="SHORT CHAIN DEHYDROGENASE"/>
    <property type="match status" value="1"/>
</dbReference>
<dbReference type="InterPro" id="IPR051911">
    <property type="entry name" value="SDR_oxidoreductase"/>
</dbReference>
<dbReference type="InterPro" id="IPR036291">
    <property type="entry name" value="NAD(P)-bd_dom_sf"/>
</dbReference>
<dbReference type="EMBL" id="JAMSKV010000006">
    <property type="protein sequence ID" value="MCQ8278519.1"/>
    <property type="molecule type" value="Genomic_DNA"/>
</dbReference>
<reference evidence="2 3" key="1">
    <citation type="submission" date="2022-06" db="EMBL/GenBank/DDBJ databases">
        <title>Endosaccharibacter gen. nov., sp. nov., endophytic bacteria isolated from sugarcane.</title>
        <authorList>
            <person name="Pitiwittayakul N."/>
            <person name="Yukphan P."/>
            <person name="Charoenyingcharoen P."/>
            <person name="Tanasupawat S."/>
        </authorList>
    </citation>
    <scope>NUCLEOTIDE SEQUENCE [LARGE SCALE GENOMIC DNA]</scope>
    <source>
        <strain evidence="2 3">KSS8</strain>
    </source>
</reference>
<dbReference type="PRINTS" id="PR00080">
    <property type="entry name" value="SDRFAMILY"/>
</dbReference>
<gene>
    <name evidence="2" type="ORF">NFI95_08650</name>
</gene>
<dbReference type="PANTHER" id="PTHR43976:SF20">
    <property type="entry name" value="AGROPINE SYNTHESIS REDUCTASE"/>
    <property type="match status" value="1"/>
</dbReference>
<evidence type="ECO:0000256" key="1">
    <source>
        <dbReference type="RuleBase" id="RU000363"/>
    </source>
</evidence>
<dbReference type="Pfam" id="PF00106">
    <property type="entry name" value="adh_short"/>
    <property type="match status" value="1"/>
</dbReference>
<dbReference type="InterPro" id="IPR020904">
    <property type="entry name" value="Sc_DH/Rdtase_CS"/>
</dbReference>
<organism evidence="2 3">
    <name type="scientific">Endosaccharibacter trunci</name>
    <dbReference type="NCBI Taxonomy" id="2812733"/>
    <lineage>
        <taxon>Bacteria</taxon>
        <taxon>Pseudomonadati</taxon>
        <taxon>Pseudomonadota</taxon>
        <taxon>Alphaproteobacteria</taxon>
        <taxon>Acetobacterales</taxon>
        <taxon>Acetobacteraceae</taxon>
        <taxon>Endosaccharibacter</taxon>
    </lineage>
</organism>
<evidence type="ECO:0000313" key="2">
    <source>
        <dbReference type="EMBL" id="MCQ8278519.1"/>
    </source>
</evidence>
<protein>
    <submittedName>
        <fullName evidence="2">SDR family NAD(P)-dependent oxidoreductase</fullName>
    </submittedName>
</protein>
<dbReference type="SUPFAM" id="SSF51735">
    <property type="entry name" value="NAD(P)-binding Rossmann-fold domains"/>
    <property type="match status" value="1"/>
</dbReference>
<dbReference type="PRINTS" id="PR00081">
    <property type="entry name" value="GDHRDH"/>
</dbReference>